<sequence length="183" mass="20569">MEVNTMDKPLVLREELLVEGLRFNVVRRYYRKTSGDEFARDIVVFPEAVAVLPILGSHEVILLRQFRAPLNDIIIEAPAGVIDPGETPEEAARRELEEEAGYYPGELVRLGSYTPSPGYSSEVIHLYYAANLEYRGARPEKYEVLEPFKIPLSEAVKMVYSGVINDMKTALLILLYCSRGGCA</sequence>
<dbReference type="SUPFAM" id="SSF55811">
    <property type="entry name" value="Nudix"/>
    <property type="match status" value="1"/>
</dbReference>
<dbReference type="Pfam" id="PF00293">
    <property type="entry name" value="NUDIX"/>
    <property type="match status" value="1"/>
</dbReference>
<evidence type="ECO:0000256" key="2">
    <source>
        <dbReference type="ARBA" id="ARBA00022801"/>
    </source>
</evidence>
<dbReference type="Proteomes" id="UP000006903">
    <property type="component" value="Chromosome"/>
</dbReference>
<gene>
    <name evidence="4" type="ordered locus">DKAM_0987</name>
</gene>
<evidence type="ECO:0000259" key="3">
    <source>
        <dbReference type="PROSITE" id="PS51462"/>
    </source>
</evidence>
<dbReference type="Gene3D" id="3.90.79.10">
    <property type="entry name" value="Nucleoside Triphosphate Pyrophosphohydrolase"/>
    <property type="match status" value="1"/>
</dbReference>
<dbReference type="PANTHER" id="PTHR11839:SF18">
    <property type="entry name" value="NUDIX HYDROLASE DOMAIN-CONTAINING PROTEIN"/>
    <property type="match status" value="1"/>
</dbReference>
<organism evidence="4 5">
    <name type="scientific">Desulfurococcus amylolyticus (strain DSM 18924 / JCM 16383 / VKM B-2413 / 1221n)</name>
    <name type="common">Desulfurococcus kamchatkensis</name>
    <dbReference type="NCBI Taxonomy" id="490899"/>
    <lineage>
        <taxon>Archaea</taxon>
        <taxon>Thermoproteota</taxon>
        <taxon>Thermoprotei</taxon>
        <taxon>Desulfurococcales</taxon>
        <taxon>Desulfurococcaceae</taxon>
        <taxon>Desulfurococcus</taxon>
    </lineage>
</organism>
<dbReference type="InterPro" id="IPR015797">
    <property type="entry name" value="NUDIX_hydrolase-like_dom_sf"/>
</dbReference>
<dbReference type="eggNOG" id="arCOG01073">
    <property type="taxonomic scope" value="Archaea"/>
</dbReference>
<reference evidence="4 5" key="1">
    <citation type="journal article" date="2009" name="J. Bacteriol.">
        <title>Complete genome sequence of the anaerobic, protein-degrading hyperthermophilic crenarchaeon Desulfurococcus kamchatkensis.</title>
        <authorList>
            <person name="Ravin N.V."/>
            <person name="Mardanov A.V."/>
            <person name="Beletsky A.V."/>
            <person name="Kublanov I.V."/>
            <person name="Kolganova T.V."/>
            <person name="Lebedinsky A.V."/>
            <person name="Chernyh N.A."/>
            <person name="Bonch-Osmolovskaya E.A."/>
            <person name="Skryabin K.G."/>
        </authorList>
    </citation>
    <scope>NUCLEOTIDE SEQUENCE [LARGE SCALE GENOMIC DNA]</scope>
    <source>
        <strain evidence="5">DSM 18924 / JCM 16383 / VKM B-2413 / 1221n</strain>
    </source>
</reference>
<dbReference type="AlphaFoldDB" id="B8D5D2"/>
<dbReference type="GO" id="GO:0019693">
    <property type="term" value="P:ribose phosphate metabolic process"/>
    <property type="evidence" value="ECO:0007669"/>
    <property type="project" value="TreeGrafter"/>
</dbReference>
<evidence type="ECO:0000256" key="1">
    <source>
        <dbReference type="ARBA" id="ARBA00001946"/>
    </source>
</evidence>
<dbReference type="CDD" id="cd03424">
    <property type="entry name" value="NUDIX_ADPRase_Nudt5_UGPPase_Nudt14"/>
    <property type="match status" value="1"/>
</dbReference>
<dbReference type="PRINTS" id="PR00502">
    <property type="entry name" value="NUDIXFAMILY"/>
</dbReference>
<dbReference type="KEGG" id="dka:DKAM_0987"/>
<name>B8D5D2_DESA1</name>
<protein>
    <submittedName>
        <fullName evidence="4">ADP-ribose pyrophosphatase</fullName>
    </submittedName>
</protein>
<dbReference type="HOGENOM" id="CLU_062658_5_1_2"/>
<evidence type="ECO:0000313" key="5">
    <source>
        <dbReference type="Proteomes" id="UP000006903"/>
    </source>
</evidence>
<dbReference type="STRING" id="490899.DKAM_0987"/>
<dbReference type="PROSITE" id="PS51462">
    <property type="entry name" value="NUDIX"/>
    <property type="match status" value="1"/>
</dbReference>
<keyword evidence="2" id="KW-0378">Hydrolase</keyword>
<dbReference type="GO" id="GO:0016462">
    <property type="term" value="F:pyrophosphatase activity"/>
    <property type="evidence" value="ECO:0007669"/>
    <property type="project" value="UniProtKB-ARBA"/>
</dbReference>
<evidence type="ECO:0000313" key="4">
    <source>
        <dbReference type="EMBL" id="ACL11313.1"/>
    </source>
</evidence>
<dbReference type="PROSITE" id="PS00893">
    <property type="entry name" value="NUDIX_BOX"/>
    <property type="match status" value="1"/>
</dbReference>
<comment type="cofactor">
    <cofactor evidence="1">
        <name>Mg(2+)</name>
        <dbReference type="ChEBI" id="CHEBI:18420"/>
    </cofactor>
</comment>
<dbReference type="PANTHER" id="PTHR11839">
    <property type="entry name" value="UDP/ADP-SUGAR PYROPHOSPHATASE"/>
    <property type="match status" value="1"/>
</dbReference>
<dbReference type="InterPro" id="IPR000086">
    <property type="entry name" value="NUDIX_hydrolase_dom"/>
</dbReference>
<dbReference type="EMBL" id="CP001140">
    <property type="protein sequence ID" value="ACL11313.1"/>
    <property type="molecule type" value="Genomic_DNA"/>
</dbReference>
<dbReference type="InterPro" id="IPR020084">
    <property type="entry name" value="NUDIX_hydrolase_CS"/>
</dbReference>
<dbReference type="InterPro" id="IPR020476">
    <property type="entry name" value="Nudix_hydrolase"/>
</dbReference>
<proteinExistence type="predicted"/>
<feature type="domain" description="Nudix hydrolase" evidence="3">
    <location>
        <begin position="44"/>
        <end position="172"/>
    </location>
</feature>
<accession>B8D5D2</accession>
<dbReference type="GO" id="GO:0006753">
    <property type="term" value="P:nucleoside phosphate metabolic process"/>
    <property type="evidence" value="ECO:0007669"/>
    <property type="project" value="TreeGrafter"/>
</dbReference>